<evidence type="ECO:0000256" key="1">
    <source>
        <dbReference type="SAM" id="MobiDB-lite"/>
    </source>
</evidence>
<dbReference type="AlphaFoldDB" id="A0A5E4AK34"/>
<feature type="region of interest" description="Disordered" evidence="1">
    <location>
        <begin position="1"/>
        <end position="117"/>
    </location>
</feature>
<dbReference type="EMBL" id="CABDUW010000074">
    <property type="protein sequence ID" value="VTJ57059.1"/>
    <property type="molecule type" value="Genomic_DNA"/>
</dbReference>
<gene>
    <name evidence="2" type="ORF">MONAX_5E007861</name>
</gene>
<feature type="compositionally biased region" description="Polar residues" evidence="1">
    <location>
        <begin position="15"/>
        <end position="40"/>
    </location>
</feature>
<name>A0A5E4AK34_MARMO</name>
<keyword evidence="3" id="KW-1185">Reference proteome</keyword>
<comment type="caution">
    <text evidence="2">The sequence shown here is derived from an EMBL/GenBank/DDBJ whole genome shotgun (WGS) entry which is preliminary data.</text>
</comment>
<dbReference type="Proteomes" id="UP000335636">
    <property type="component" value="Unassembled WGS sequence"/>
</dbReference>
<sequence length="195" mass="20980">MGPFMSQLQRHRGNLSVTSTNRPGDQKSKISISVSKTDGTATPGHGTRPFRHHGTERPREESGRGAEKERMGCRKAEARAERQLRGKSAPAAELPGRQGAGRRAQGAPGSGRMRERGLRSCAPTVHPLRGRLRPLRAGPPWRTAGSRGLAFGQLQLCRFPFLARALLTPSPPAMDSVGVQASCGRGHLSSLSHLD</sequence>
<accession>A0A5E4AK34</accession>
<organism evidence="2 3">
    <name type="scientific">Marmota monax</name>
    <name type="common">Woodchuck</name>
    <dbReference type="NCBI Taxonomy" id="9995"/>
    <lineage>
        <taxon>Eukaryota</taxon>
        <taxon>Metazoa</taxon>
        <taxon>Chordata</taxon>
        <taxon>Craniata</taxon>
        <taxon>Vertebrata</taxon>
        <taxon>Euteleostomi</taxon>
        <taxon>Mammalia</taxon>
        <taxon>Eutheria</taxon>
        <taxon>Euarchontoglires</taxon>
        <taxon>Glires</taxon>
        <taxon>Rodentia</taxon>
        <taxon>Sciuromorpha</taxon>
        <taxon>Sciuridae</taxon>
        <taxon>Xerinae</taxon>
        <taxon>Marmotini</taxon>
        <taxon>Marmota</taxon>
    </lineage>
</organism>
<reference evidence="2" key="1">
    <citation type="submission" date="2019-04" db="EMBL/GenBank/DDBJ databases">
        <authorList>
            <person name="Alioto T."/>
            <person name="Alioto T."/>
        </authorList>
    </citation>
    <scope>NUCLEOTIDE SEQUENCE [LARGE SCALE GENOMIC DNA]</scope>
</reference>
<feature type="compositionally biased region" description="Basic and acidic residues" evidence="1">
    <location>
        <begin position="53"/>
        <end position="84"/>
    </location>
</feature>
<feature type="compositionally biased region" description="Low complexity" evidence="1">
    <location>
        <begin position="95"/>
        <end position="111"/>
    </location>
</feature>
<evidence type="ECO:0000313" key="2">
    <source>
        <dbReference type="EMBL" id="VTJ57059.1"/>
    </source>
</evidence>
<evidence type="ECO:0000313" key="3">
    <source>
        <dbReference type="Proteomes" id="UP000335636"/>
    </source>
</evidence>
<protein>
    <submittedName>
        <fullName evidence="2">Uncharacterized protein</fullName>
    </submittedName>
</protein>
<proteinExistence type="predicted"/>